<dbReference type="Gene3D" id="3.50.50.60">
    <property type="entry name" value="FAD/NAD(P)-binding domain"/>
    <property type="match status" value="2"/>
</dbReference>
<evidence type="ECO:0000259" key="7">
    <source>
        <dbReference type="Pfam" id="PF01494"/>
    </source>
</evidence>
<evidence type="ECO:0000256" key="3">
    <source>
        <dbReference type="ARBA" id="ARBA00022630"/>
    </source>
</evidence>
<dbReference type="Pfam" id="PF05199">
    <property type="entry name" value="GMC_oxred_C"/>
    <property type="match status" value="1"/>
</dbReference>
<dbReference type="SUPFAM" id="SSF51905">
    <property type="entry name" value="FAD/NAD(P)-binding domain"/>
    <property type="match status" value="1"/>
</dbReference>
<dbReference type="Pfam" id="PF01494">
    <property type="entry name" value="FAD_binding_3"/>
    <property type="match status" value="1"/>
</dbReference>
<organism evidence="9 10">
    <name type="scientific">Acidiferrimicrobium australe</name>
    <dbReference type="NCBI Taxonomy" id="2664430"/>
    <lineage>
        <taxon>Bacteria</taxon>
        <taxon>Bacillati</taxon>
        <taxon>Actinomycetota</taxon>
        <taxon>Acidimicrobiia</taxon>
        <taxon>Acidimicrobiales</taxon>
        <taxon>Acidimicrobiaceae</taxon>
        <taxon>Acidiferrimicrobium</taxon>
    </lineage>
</organism>
<feature type="domain" description="FAD-binding" evidence="7">
    <location>
        <begin position="15"/>
        <end position="46"/>
    </location>
</feature>
<evidence type="ECO:0000259" key="6">
    <source>
        <dbReference type="Pfam" id="PF00732"/>
    </source>
</evidence>
<evidence type="ECO:0000313" key="9">
    <source>
        <dbReference type="EMBL" id="MST32058.1"/>
    </source>
</evidence>
<dbReference type="InterPro" id="IPR051473">
    <property type="entry name" value="P2Ox-like"/>
</dbReference>
<dbReference type="Proteomes" id="UP000437736">
    <property type="component" value="Unassembled WGS sequence"/>
</dbReference>
<keyword evidence="5" id="KW-0560">Oxidoreductase</keyword>
<comment type="similarity">
    <text evidence="2">Belongs to the GMC oxidoreductase family.</text>
</comment>
<comment type="cofactor">
    <cofactor evidence="1">
        <name>FAD</name>
        <dbReference type="ChEBI" id="CHEBI:57692"/>
    </cofactor>
</comment>
<dbReference type="InterPro" id="IPR002938">
    <property type="entry name" value="FAD-bd"/>
</dbReference>
<proteinExistence type="inferred from homology"/>
<feature type="domain" description="Glucose-methanol-choline oxidoreductase N-terminal" evidence="6">
    <location>
        <begin position="181"/>
        <end position="246"/>
    </location>
</feature>
<keyword evidence="3" id="KW-0285">Flavoprotein</keyword>
<evidence type="ECO:0000256" key="5">
    <source>
        <dbReference type="ARBA" id="ARBA00023002"/>
    </source>
</evidence>
<keyword evidence="10" id="KW-1185">Reference proteome</keyword>
<dbReference type="Pfam" id="PF00732">
    <property type="entry name" value="GMC_oxred_N"/>
    <property type="match status" value="1"/>
</dbReference>
<keyword evidence="4" id="KW-0274">FAD</keyword>
<dbReference type="InterPro" id="IPR000172">
    <property type="entry name" value="GMC_OxRdtase_N"/>
</dbReference>
<feature type="domain" description="Glucose-methanol-choline oxidoreductase C-terminal" evidence="8">
    <location>
        <begin position="433"/>
        <end position="555"/>
    </location>
</feature>
<dbReference type="PRINTS" id="PR00420">
    <property type="entry name" value="RNGMNOXGNASE"/>
</dbReference>
<evidence type="ECO:0000256" key="1">
    <source>
        <dbReference type="ARBA" id="ARBA00001974"/>
    </source>
</evidence>
<sequence length="580" mass="62697">MIVDYTYKGRPSRLRCQVAVVGCGPAGVVTALELARAGIDVIVVESGGGARADPAEVGDLSRLAQRDAARHAPMDLAVRRGIGGTSAIWGGRCVPFDPIDFERRDLTADGSWPIGYDEIAPYFARASAWLLCGRPVFTAKHMGHLPEHMIPLLADGEVLTSSLERWSLPTDFGRVYSGELASSRNVRLCTGLTCLEVLPAPGGQRADGVRCLSLAQQQVVITSDVVVVAAGGLETTRLLMHSRFAAGRALGDQSGHLGHWYMAHVEGVVADLRLTTPPRTVVYDYERDIDGTFIRRRITFDASIQRAAPLPNIALWMTNPELADARHHLGPLSLVYLALRSPLGSRLVPPAQRVALTGHPVPGAPYGHGVERSATTDHLVQIVRQPLRTGRFATRLGRERVLKRGRRSPGFFVAGHAPVFPLQFHGEHLPSYASKVTLADQRDALGMRRLAVDIRFADADIEGAVRAHGALHQALDQRRLGAVTFRSADPWAAVGERLGGGFHQAGTTRMASSWRGGVVDRDLKVFGTRNVFVASSSTFVTSGQANSTFMIVTFAIRLADEVRRVVDARARCSASAPPGR</sequence>
<dbReference type="EMBL" id="WJHE01000202">
    <property type="protein sequence ID" value="MST32058.1"/>
    <property type="molecule type" value="Genomic_DNA"/>
</dbReference>
<evidence type="ECO:0000259" key="8">
    <source>
        <dbReference type="Pfam" id="PF05199"/>
    </source>
</evidence>
<comment type="caution">
    <text evidence="9">The sequence shown here is derived from an EMBL/GenBank/DDBJ whole genome shotgun (WGS) entry which is preliminary data.</text>
</comment>
<evidence type="ECO:0000256" key="4">
    <source>
        <dbReference type="ARBA" id="ARBA00022827"/>
    </source>
</evidence>
<dbReference type="InterPro" id="IPR036188">
    <property type="entry name" value="FAD/NAD-bd_sf"/>
</dbReference>
<reference evidence="9 10" key="1">
    <citation type="submission" date="2019-11" db="EMBL/GenBank/DDBJ databases">
        <title>Acidiferrimicrobium australis gen. nov., sp. nov., an acidophilic and obligately heterotrophic, member of the Actinobacteria that catalyses dissimilatory oxido- reduction of iron isolated from metal-rich acidic water in Chile.</title>
        <authorList>
            <person name="Gonzalez D."/>
            <person name="Huber K."/>
            <person name="Hedrich S."/>
            <person name="Rojas-Villalobos C."/>
            <person name="Quatrini R."/>
            <person name="Dinamarca M.A."/>
            <person name="Schwarz A."/>
            <person name="Canales C."/>
            <person name="Nancucheo I."/>
        </authorList>
    </citation>
    <scope>NUCLEOTIDE SEQUENCE [LARGE SCALE GENOMIC DNA]</scope>
    <source>
        <strain evidence="9 10">USS-CCA1</strain>
    </source>
</reference>
<name>A0ABW9QQT1_9ACTN</name>
<evidence type="ECO:0000256" key="2">
    <source>
        <dbReference type="ARBA" id="ARBA00010790"/>
    </source>
</evidence>
<dbReference type="InterPro" id="IPR007867">
    <property type="entry name" value="GMC_OxRtase_C"/>
</dbReference>
<dbReference type="PANTHER" id="PTHR42784:SF1">
    <property type="entry name" value="PYRANOSE 2-OXIDASE"/>
    <property type="match status" value="1"/>
</dbReference>
<evidence type="ECO:0000313" key="10">
    <source>
        <dbReference type="Proteomes" id="UP000437736"/>
    </source>
</evidence>
<protein>
    <submittedName>
        <fullName evidence="9">GMC family oxidoreductase</fullName>
    </submittedName>
</protein>
<gene>
    <name evidence="9" type="ORF">GHK86_04870</name>
</gene>
<accession>A0ABW9QQT1</accession>
<dbReference type="PANTHER" id="PTHR42784">
    <property type="entry name" value="PYRANOSE 2-OXIDASE"/>
    <property type="match status" value="1"/>
</dbReference>